<comment type="caution">
    <text evidence="3">The sequence shown here is derived from an EMBL/GenBank/DDBJ whole genome shotgun (WGS) entry which is preliminary data.</text>
</comment>
<evidence type="ECO:0000313" key="3">
    <source>
        <dbReference type="EMBL" id="GAA3514074.1"/>
    </source>
</evidence>
<feature type="compositionally biased region" description="Polar residues" evidence="1">
    <location>
        <begin position="110"/>
        <end position="125"/>
    </location>
</feature>
<feature type="chain" id="PRO_5047397642" description="DUF2141 domain-containing protein" evidence="2">
    <location>
        <begin position="22"/>
        <end position="141"/>
    </location>
</feature>
<evidence type="ECO:0008006" key="5">
    <source>
        <dbReference type="Google" id="ProtNLM"/>
    </source>
</evidence>
<evidence type="ECO:0000256" key="2">
    <source>
        <dbReference type="SAM" id="SignalP"/>
    </source>
</evidence>
<keyword evidence="4" id="KW-1185">Reference proteome</keyword>
<feature type="compositionally biased region" description="Basic and acidic residues" evidence="1">
    <location>
        <begin position="99"/>
        <end position="109"/>
    </location>
</feature>
<dbReference type="Pfam" id="PF09912">
    <property type="entry name" value="DUF2141"/>
    <property type="match status" value="1"/>
</dbReference>
<gene>
    <name evidence="3" type="ORF">GCM10022393_29950</name>
</gene>
<protein>
    <recommendedName>
        <fullName evidence="5">DUF2141 domain-containing protein</fullName>
    </recommendedName>
</protein>
<evidence type="ECO:0000313" key="4">
    <source>
        <dbReference type="Proteomes" id="UP001500459"/>
    </source>
</evidence>
<keyword evidence="2" id="KW-0732">Signal</keyword>
<dbReference type="EMBL" id="BAABCW010000013">
    <property type="protein sequence ID" value="GAA3514074.1"/>
    <property type="molecule type" value="Genomic_DNA"/>
</dbReference>
<organism evidence="3 4">
    <name type="scientific">Aquimarina addita</name>
    <dbReference type="NCBI Taxonomy" id="870485"/>
    <lineage>
        <taxon>Bacteria</taxon>
        <taxon>Pseudomonadati</taxon>
        <taxon>Bacteroidota</taxon>
        <taxon>Flavobacteriia</taxon>
        <taxon>Flavobacteriales</taxon>
        <taxon>Flavobacteriaceae</taxon>
        <taxon>Aquimarina</taxon>
    </lineage>
</organism>
<feature type="region of interest" description="Disordered" evidence="1">
    <location>
        <begin position="99"/>
        <end position="125"/>
    </location>
</feature>
<name>A0ABP6UQI4_9FLAO</name>
<feature type="signal peptide" evidence="2">
    <location>
        <begin position="1"/>
        <end position="21"/>
    </location>
</feature>
<dbReference type="RefSeq" id="WP_344928808.1">
    <property type="nucleotide sequence ID" value="NZ_BAABCW010000013.1"/>
</dbReference>
<dbReference type="Proteomes" id="UP001500459">
    <property type="component" value="Unassembled WGS sequence"/>
</dbReference>
<sequence>MKKLFLFFLLIVFGTSIQAQSDDFDGVSITVTATNAKESDAKVRFMLYTQSNFDKKEALQSARAKVVNGKSVVIFSNVKPGDYAILCYEDANNNVIIDKKEDGTPKEKTGASNNRSQNGSSTWNNAKFSVGSENIELEINL</sequence>
<evidence type="ECO:0000256" key="1">
    <source>
        <dbReference type="SAM" id="MobiDB-lite"/>
    </source>
</evidence>
<accession>A0ABP6UQI4</accession>
<reference evidence="4" key="1">
    <citation type="journal article" date="2019" name="Int. J. Syst. Evol. Microbiol.">
        <title>The Global Catalogue of Microorganisms (GCM) 10K type strain sequencing project: providing services to taxonomists for standard genome sequencing and annotation.</title>
        <authorList>
            <consortium name="The Broad Institute Genomics Platform"/>
            <consortium name="The Broad Institute Genome Sequencing Center for Infectious Disease"/>
            <person name="Wu L."/>
            <person name="Ma J."/>
        </authorList>
    </citation>
    <scope>NUCLEOTIDE SEQUENCE [LARGE SCALE GENOMIC DNA]</scope>
    <source>
        <strain evidence="4">JCM 17106</strain>
    </source>
</reference>
<proteinExistence type="predicted"/>
<dbReference type="InterPro" id="IPR018673">
    <property type="entry name" value="DUF2141"/>
</dbReference>